<reference evidence="1 2" key="1">
    <citation type="journal article" date="2023" name="BMC Biotechnol.">
        <title>Vitis rotundifolia cv Carlos genome sequencing.</title>
        <authorList>
            <person name="Huff M."/>
            <person name="Hulse-Kemp A."/>
            <person name="Scheffler B."/>
            <person name="Youngblood R."/>
            <person name="Simpson S."/>
            <person name="Babiker E."/>
            <person name="Staton M."/>
        </authorList>
    </citation>
    <scope>NUCLEOTIDE SEQUENCE [LARGE SCALE GENOMIC DNA]</scope>
    <source>
        <tissue evidence="1">Leaf</tissue>
    </source>
</reference>
<name>A0AA38Z0N9_VITRO</name>
<dbReference type="Proteomes" id="UP001168098">
    <property type="component" value="Unassembled WGS sequence"/>
</dbReference>
<sequence>MLNPPSNWFLLEDNFAGMISATTVSDTGLASLRGSKIMLSKAALPKLNRMLAAITGMNEDSCRKILTRRRGQSTRDLNQIST</sequence>
<evidence type="ECO:0000313" key="2">
    <source>
        <dbReference type="Proteomes" id="UP001168098"/>
    </source>
</evidence>
<protein>
    <submittedName>
        <fullName evidence="1">Uncharacterized protein</fullName>
    </submittedName>
</protein>
<organism evidence="1 2">
    <name type="scientific">Vitis rotundifolia</name>
    <name type="common">Muscadine grape</name>
    <dbReference type="NCBI Taxonomy" id="103349"/>
    <lineage>
        <taxon>Eukaryota</taxon>
        <taxon>Viridiplantae</taxon>
        <taxon>Streptophyta</taxon>
        <taxon>Embryophyta</taxon>
        <taxon>Tracheophyta</taxon>
        <taxon>Spermatophyta</taxon>
        <taxon>Magnoliopsida</taxon>
        <taxon>eudicotyledons</taxon>
        <taxon>Gunneridae</taxon>
        <taxon>Pentapetalae</taxon>
        <taxon>rosids</taxon>
        <taxon>Vitales</taxon>
        <taxon>Vitaceae</taxon>
        <taxon>Viteae</taxon>
        <taxon>Vitis</taxon>
    </lineage>
</organism>
<dbReference type="AlphaFoldDB" id="A0AA38Z0N9"/>
<comment type="caution">
    <text evidence="1">The sequence shown here is derived from an EMBL/GenBank/DDBJ whole genome shotgun (WGS) entry which is preliminary data.</text>
</comment>
<gene>
    <name evidence="1" type="ORF">PVL29_019427</name>
</gene>
<dbReference type="EMBL" id="JARBHA010000015">
    <property type="protein sequence ID" value="KAJ9680134.1"/>
    <property type="molecule type" value="Genomic_DNA"/>
</dbReference>
<accession>A0AA38Z0N9</accession>
<evidence type="ECO:0000313" key="1">
    <source>
        <dbReference type="EMBL" id="KAJ9680134.1"/>
    </source>
</evidence>
<proteinExistence type="predicted"/>
<keyword evidence="2" id="KW-1185">Reference proteome</keyword>